<keyword evidence="2" id="KW-0732">Signal</keyword>
<dbReference type="SUPFAM" id="SSF109998">
    <property type="entry name" value="Triger factor/SurA peptide-binding domain-like"/>
    <property type="match status" value="1"/>
</dbReference>
<evidence type="ECO:0000256" key="5">
    <source>
        <dbReference type="PROSITE-ProRule" id="PRU00278"/>
    </source>
</evidence>
<evidence type="ECO:0000313" key="8">
    <source>
        <dbReference type="Proteomes" id="UP000199356"/>
    </source>
</evidence>
<dbReference type="InterPro" id="IPR050280">
    <property type="entry name" value="OMP_Chaperone_SurA"/>
</dbReference>
<name>A0A1I5QLV1_9RHOB</name>
<dbReference type="RefSeq" id="WP_093421184.1">
    <property type="nucleotide sequence ID" value="NZ_FOXA01000007.1"/>
</dbReference>
<dbReference type="PANTHER" id="PTHR47637">
    <property type="entry name" value="CHAPERONE SURA"/>
    <property type="match status" value="1"/>
</dbReference>
<dbReference type="STRING" id="441119.SAMN04488047_10715"/>
<evidence type="ECO:0000256" key="2">
    <source>
        <dbReference type="ARBA" id="ARBA00022729"/>
    </source>
</evidence>
<organism evidence="7 8">
    <name type="scientific">Tranquillimonas alkanivorans</name>
    <dbReference type="NCBI Taxonomy" id="441119"/>
    <lineage>
        <taxon>Bacteria</taxon>
        <taxon>Pseudomonadati</taxon>
        <taxon>Pseudomonadota</taxon>
        <taxon>Alphaproteobacteria</taxon>
        <taxon>Rhodobacterales</taxon>
        <taxon>Roseobacteraceae</taxon>
        <taxon>Tranquillimonas</taxon>
    </lineage>
</organism>
<gene>
    <name evidence="7" type="ORF">SAMN04488047_10715</name>
</gene>
<evidence type="ECO:0000256" key="4">
    <source>
        <dbReference type="ARBA" id="ARBA00031484"/>
    </source>
</evidence>
<dbReference type="Pfam" id="PF13624">
    <property type="entry name" value="SurA_N_3"/>
    <property type="match status" value="1"/>
</dbReference>
<feature type="domain" description="PpiC" evidence="6">
    <location>
        <begin position="174"/>
        <end position="271"/>
    </location>
</feature>
<dbReference type="Proteomes" id="UP000199356">
    <property type="component" value="Unassembled WGS sequence"/>
</dbReference>
<protein>
    <recommendedName>
        <fullName evidence="1">Parvulin-like PPIase</fullName>
    </recommendedName>
    <alternativeName>
        <fullName evidence="3">Peptidyl-prolyl cis-trans isomerase plp</fullName>
    </alternativeName>
    <alternativeName>
        <fullName evidence="4">Rotamase plp</fullName>
    </alternativeName>
</protein>
<accession>A0A1I5QLV1</accession>
<dbReference type="Gene3D" id="3.10.50.40">
    <property type="match status" value="1"/>
</dbReference>
<dbReference type="Gene3D" id="1.10.4030.10">
    <property type="entry name" value="Porin chaperone SurA, peptide-binding domain"/>
    <property type="match status" value="1"/>
</dbReference>
<dbReference type="SUPFAM" id="SSF54534">
    <property type="entry name" value="FKBP-like"/>
    <property type="match status" value="1"/>
</dbReference>
<dbReference type="PANTHER" id="PTHR47637:SF1">
    <property type="entry name" value="CHAPERONE SURA"/>
    <property type="match status" value="1"/>
</dbReference>
<keyword evidence="5" id="KW-0697">Rotamase</keyword>
<evidence type="ECO:0000256" key="1">
    <source>
        <dbReference type="ARBA" id="ARBA00018370"/>
    </source>
</evidence>
<keyword evidence="8" id="KW-1185">Reference proteome</keyword>
<dbReference type="EMBL" id="FOXA01000007">
    <property type="protein sequence ID" value="SFP47239.1"/>
    <property type="molecule type" value="Genomic_DNA"/>
</dbReference>
<dbReference type="InterPro" id="IPR000297">
    <property type="entry name" value="PPIase_PpiC"/>
</dbReference>
<dbReference type="Pfam" id="PF00639">
    <property type="entry name" value="Rotamase"/>
    <property type="match status" value="1"/>
</dbReference>
<sequence length="417" mass="45866">MTDNKKLKRGDMQQLIVRILTILALAMPAVPAAAQNLFRPVAEVNERVVTAWELDQRTRMLELFGNPADPRAEALEALIDERLQLQEADRLGITATEEEIVAGEEEFAQRAELSREEFIQRLGQAGVAAETFRDFVRAGVLWRMVVRETLAPQSNVAPADVQQSLTEARGPQTTVRALLSEIIMPADTPQRAAMAQQIADEVSGISTFDGFAAAARQYSASQSRERSGRIDWLPLSNLPPQLAQQLLTLEPGDVTQPIQLPNALAIFQLRALEETNTAIPRAEALDYAVYLIPGGRSAEALEQAARLRAEVQTCDDLYEVARTRPEGALARETRALSEIPADVALELARLDAGEISTRLTTPDGQALRFAMLCERIFDADAEITAEQVQRGLLNQQTAGRSEARMAELRANAHIVTE</sequence>
<reference evidence="7 8" key="1">
    <citation type="submission" date="2016-10" db="EMBL/GenBank/DDBJ databases">
        <authorList>
            <person name="de Groot N.N."/>
        </authorList>
    </citation>
    <scope>NUCLEOTIDE SEQUENCE [LARGE SCALE GENOMIC DNA]</scope>
    <source>
        <strain evidence="7 8">DSM 19547</strain>
    </source>
</reference>
<dbReference type="InterPro" id="IPR027304">
    <property type="entry name" value="Trigger_fact/SurA_dom_sf"/>
</dbReference>
<proteinExistence type="predicted"/>
<dbReference type="GO" id="GO:0003755">
    <property type="term" value="F:peptidyl-prolyl cis-trans isomerase activity"/>
    <property type="evidence" value="ECO:0007669"/>
    <property type="project" value="UniProtKB-KW"/>
</dbReference>
<dbReference type="PROSITE" id="PS50198">
    <property type="entry name" value="PPIC_PPIASE_2"/>
    <property type="match status" value="1"/>
</dbReference>
<dbReference type="AlphaFoldDB" id="A0A1I5QLV1"/>
<evidence type="ECO:0000313" key="7">
    <source>
        <dbReference type="EMBL" id="SFP47239.1"/>
    </source>
</evidence>
<dbReference type="OrthoDB" id="9791746at2"/>
<dbReference type="InterPro" id="IPR046357">
    <property type="entry name" value="PPIase_dom_sf"/>
</dbReference>
<evidence type="ECO:0000259" key="6">
    <source>
        <dbReference type="PROSITE" id="PS50198"/>
    </source>
</evidence>
<evidence type="ECO:0000256" key="3">
    <source>
        <dbReference type="ARBA" id="ARBA00030642"/>
    </source>
</evidence>
<keyword evidence="5" id="KW-0413">Isomerase</keyword>